<reference evidence="2" key="3">
    <citation type="submission" date="2025-09" db="UniProtKB">
        <authorList>
            <consortium name="Ensembl"/>
        </authorList>
    </citation>
    <scope>IDENTIFICATION</scope>
</reference>
<dbReference type="Proteomes" id="UP000472271">
    <property type="component" value="Chromosome 1"/>
</dbReference>
<proteinExistence type="predicted"/>
<protein>
    <submittedName>
        <fullName evidence="2">Uncharacterized protein</fullName>
    </submittedName>
</protein>
<dbReference type="InParanoid" id="A0A672Z288"/>
<dbReference type="AlphaFoldDB" id="A0A672Z288"/>
<keyword evidence="3" id="KW-1185">Reference proteome</keyword>
<feature type="region of interest" description="Disordered" evidence="1">
    <location>
        <begin position="1"/>
        <end position="28"/>
    </location>
</feature>
<reference evidence="2" key="2">
    <citation type="submission" date="2025-08" db="UniProtKB">
        <authorList>
            <consortium name="Ensembl"/>
        </authorList>
    </citation>
    <scope>IDENTIFICATION</scope>
</reference>
<dbReference type="Ensembl" id="ENSSORT00005011059.1">
    <property type="protein sequence ID" value="ENSSORP00005010717.1"/>
    <property type="gene ID" value="ENSSORG00005005786.1"/>
</dbReference>
<evidence type="ECO:0000313" key="3">
    <source>
        <dbReference type="Proteomes" id="UP000472271"/>
    </source>
</evidence>
<feature type="compositionally biased region" description="Basic residues" evidence="1">
    <location>
        <begin position="7"/>
        <end position="18"/>
    </location>
</feature>
<evidence type="ECO:0000313" key="2">
    <source>
        <dbReference type="Ensembl" id="ENSSORP00005010717.1"/>
    </source>
</evidence>
<sequence length="104" mass="12037">MPNANAKPKHGRRTRRRRREDPARNELVSRSLESAQQCLFNQDYGTAFVHYLLVLNLAPVFKDFARVWTISTALKGQSVCIVWSMLPAPPTTLVRIKWLQKMNE</sequence>
<evidence type="ECO:0000256" key="1">
    <source>
        <dbReference type="SAM" id="MobiDB-lite"/>
    </source>
</evidence>
<organism evidence="2 3">
    <name type="scientific">Sphaeramia orbicularis</name>
    <name type="common">orbiculate cardinalfish</name>
    <dbReference type="NCBI Taxonomy" id="375764"/>
    <lineage>
        <taxon>Eukaryota</taxon>
        <taxon>Metazoa</taxon>
        <taxon>Chordata</taxon>
        <taxon>Craniata</taxon>
        <taxon>Vertebrata</taxon>
        <taxon>Euteleostomi</taxon>
        <taxon>Actinopterygii</taxon>
        <taxon>Neopterygii</taxon>
        <taxon>Teleostei</taxon>
        <taxon>Neoteleostei</taxon>
        <taxon>Acanthomorphata</taxon>
        <taxon>Gobiaria</taxon>
        <taxon>Kurtiformes</taxon>
        <taxon>Apogonoidei</taxon>
        <taxon>Apogonidae</taxon>
        <taxon>Apogoninae</taxon>
        <taxon>Sphaeramia</taxon>
    </lineage>
</organism>
<reference evidence="2" key="1">
    <citation type="submission" date="2019-06" db="EMBL/GenBank/DDBJ databases">
        <authorList>
            <consortium name="Wellcome Sanger Institute Data Sharing"/>
        </authorList>
    </citation>
    <scope>NUCLEOTIDE SEQUENCE [LARGE SCALE GENOMIC DNA]</scope>
</reference>
<name>A0A672Z288_9TELE</name>
<accession>A0A672Z288</accession>